<evidence type="ECO:0000259" key="2">
    <source>
        <dbReference type="PROSITE" id="PS50181"/>
    </source>
</evidence>
<evidence type="ECO:0000313" key="4">
    <source>
        <dbReference type="Proteomes" id="UP001497457"/>
    </source>
</evidence>
<feature type="domain" description="F-box" evidence="2">
    <location>
        <begin position="121"/>
        <end position="170"/>
    </location>
</feature>
<gene>
    <name evidence="3" type="ORF">URODEC1_LOCUS63468</name>
</gene>
<dbReference type="SMART" id="SM00256">
    <property type="entry name" value="FBOX"/>
    <property type="match status" value="1"/>
</dbReference>
<dbReference type="Gene3D" id="1.20.1280.50">
    <property type="match status" value="1"/>
</dbReference>
<feature type="region of interest" description="Disordered" evidence="1">
    <location>
        <begin position="1"/>
        <end position="25"/>
    </location>
</feature>
<dbReference type="Pfam" id="PF03478">
    <property type="entry name" value="Beta-prop_KIB1-4"/>
    <property type="match status" value="1"/>
</dbReference>
<dbReference type="Pfam" id="PF12937">
    <property type="entry name" value="F-box-like"/>
    <property type="match status" value="1"/>
</dbReference>
<proteinExistence type="predicted"/>
<protein>
    <recommendedName>
        <fullName evidence="2">F-box domain-containing protein</fullName>
    </recommendedName>
</protein>
<dbReference type="PROSITE" id="PS50181">
    <property type="entry name" value="FBOX"/>
    <property type="match status" value="1"/>
</dbReference>
<dbReference type="PANTHER" id="PTHR44586:SF23">
    <property type="entry name" value="F-BOX DOMAIN-CONTAINING PROTEIN"/>
    <property type="match status" value="1"/>
</dbReference>
<keyword evidence="4" id="KW-1185">Reference proteome</keyword>
<accession>A0ABC9BA00</accession>
<dbReference type="CDD" id="cd09917">
    <property type="entry name" value="F-box_SF"/>
    <property type="match status" value="1"/>
</dbReference>
<name>A0ABC9BA00_9POAL</name>
<dbReference type="EMBL" id="OZ075135">
    <property type="protein sequence ID" value="CAL4997618.1"/>
    <property type="molecule type" value="Genomic_DNA"/>
</dbReference>
<dbReference type="InterPro" id="IPR001810">
    <property type="entry name" value="F-box_dom"/>
</dbReference>
<reference evidence="3" key="1">
    <citation type="submission" date="2024-10" db="EMBL/GenBank/DDBJ databases">
        <authorList>
            <person name="Ryan C."/>
        </authorList>
    </citation>
    <scope>NUCLEOTIDE SEQUENCE [LARGE SCALE GENOMIC DNA]</scope>
</reference>
<evidence type="ECO:0000256" key="1">
    <source>
        <dbReference type="SAM" id="MobiDB-lite"/>
    </source>
</evidence>
<dbReference type="Proteomes" id="UP001497457">
    <property type="component" value="Chromosome 25rd"/>
</dbReference>
<sequence length="589" mass="66346">MSKDEQAASIWGSPGDNPDSKSESASTRCSLPVLAPSKITAFPILFCRRNSSSSQRQRYSSAPMEACSRAGTMSSLWALGVNLLGLVFRLLPELVCLPPSLLKKFRKVEYAHPPTLEPRTLLTSPGLPHDVLEVIFGNLEIPDLVRAGSVCHSWRAAYSSLRDLGTYKRSQTPCLFYTSESAGDNVACLYSLVEKKVYKLTLPEPPIRSRILIGSSSGWLITVDERLELLLVNPVTGEQIALPSVVTIEHVKPMFDSSGAIHKFELSYYTGEKVYREPEIHDRDHLREELYFKAFVFPDLSTGSYIVVLIHHPYYQLSFARAGDDKWTWLPPNAGYRDCMYIDGVLYALTKVGEIDAFDLSASTVTRMVIVGKVKDYIYESMYIIPSPWGGLLQVWRIVDSPSHEVQDDPAIVFHPDHKVWRAVNRREHELEDGGAPGILNYPEHVDEDGNAPRIVNALEQDNEDGDTPEYGPATHVKYVTQKILVYKVDMAAKELVKINSLPHHLLFLGHNLSLCLHAEEHSQLNANHAYFTDDHKELIMAFKDASRDIGALNLGNRQRKEIVSKIWSDMPYPTWIVPNLMKMNLESR</sequence>
<organism evidence="3 4">
    <name type="scientific">Urochloa decumbens</name>
    <dbReference type="NCBI Taxonomy" id="240449"/>
    <lineage>
        <taxon>Eukaryota</taxon>
        <taxon>Viridiplantae</taxon>
        <taxon>Streptophyta</taxon>
        <taxon>Embryophyta</taxon>
        <taxon>Tracheophyta</taxon>
        <taxon>Spermatophyta</taxon>
        <taxon>Magnoliopsida</taxon>
        <taxon>Liliopsida</taxon>
        <taxon>Poales</taxon>
        <taxon>Poaceae</taxon>
        <taxon>PACMAD clade</taxon>
        <taxon>Panicoideae</taxon>
        <taxon>Panicodae</taxon>
        <taxon>Paniceae</taxon>
        <taxon>Melinidinae</taxon>
        <taxon>Urochloa</taxon>
    </lineage>
</organism>
<dbReference type="InterPro" id="IPR005174">
    <property type="entry name" value="KIB1-4_b-propeller"/>
</dbReference>
<dbReference type="InterPro" id="IPR036047">
    <property type="entry name" value="F-box-like_dom_sf"/>
</dbReference>
<dbReference type="SUPFAM" id="SSF81383">
    <property type="entry name" value="F-box domain"/>
    <property type="match status" value="1"/>
</dbReference>
<evidence type="ECO:0000313" key="3">
    <source>
        <dbReference type="EMBL" id="CAL4997618.1"/>
    </source>
</evidence>
<dbReference type="PANTHER" id="PTHR44586">
    <property type="entry name" value="F-BOX DOMAIN CONTAINING PROTEIN, EXPRESSED"/>
    <property type="match status" value="1"/>
</dbReference>
<dbReference type="AlphaFoldDB" id="A0ABC9BA00"/>